<dbReference type="Proteomes" id="UP000007883">
    <property type="component" value="Chromosome"/>
</dbReference>
<gene>
    <name evidence="2" type="ordered locus">RGE_25820</name>
</gene>
<feature type="region of interest" description="Disordered" evidence="1">
    <location>
        <begin position="1"/>
        <end position="34"/>
    </location>
</feature>
<dbReference type="EMBL" id="AP012320">
    <property type="protein sequence ID" value="BAL95921.1"/>
    <property type="molecule type" value="Genomic_DNA"/>
</dbReference>
<dbReference type="KEGG" id="rge:RGE_25820"/>
<evidence type="ECO:0000313" key="3">
    <source>
        <dbReference type="Proteomes" id="UP000007883"/>
    </source>
</evidence>
<feature type="compositionally biased region" description="Polar residues" evidence="1">
    <location>
        <begin position="12"/>
        <end position="24"/>
    </location>
</feature>
<sequence>MSPTQRFADMGGNNTAPAAISQTKPHNRGALTPVDVTPPRKVSYVFQAVSAGGLSIPYAVAVDGVVLAEFAQKARRVSGDRGRFSVTVRQGQRVSLYLNSDAAAQWRQHPVYAVTAGERDVVVQVTEKMGKHADTDTPVRQNPDADAGAVDLYAAPLTGDVWMKVSHLYTPSEIDARLPANVSEAVKAAVKRIYSGLGSATLVIDEPPTAQHPARRLQITFTDSENPRQNISRYSLLADGLPRSHPAGYAALFSAALEADVGQITLASCWRPMLGSIGHRAGLGLDVSVLGGTVLNRQELRRAFEGKNGTRRGNGNDRDNVTDAEVAAFGAHEEATKLDDISQAEVKAARAALKNATEAGNASVISAAKDRLAKASDAADKTNEAQIKTRNAWDETRKAGEPHHVQRYRASLLKCTCVRQLFDPWVMDIDTRDAAEPEPNMQKTRNETTHAHHLHITVDEPRIL</sequence>
<evidence type="ECO:0000313" key="2">
    <source>
        <dbReference type="EMBL" id="BAL95921.1"/>
    </source>
</evidence>
<dbReference type="HOGENOM" id="CLU_649956_0_0_4"/>
<proteinExistence type="predicted"/>
<name>I0HSD4_RUBGI</name>
<dbReference type="AlphaFoldDB" id="I0HSD4"/>
<accession>I0HSD4</accession>
<evidence type="ECO:0000256" key="1">
    <source>
        <dbReference type="SAM" id="MobiDB-lite"/>
    </source>
</evidence>
<reference evidence="2 3" key="1">
    <citation type="journal article" date="2012" name="J. Bacteriol.">
        <title>Complete genome sequence of phototrophic betaproteobacterium Rubrivivax gelatinosus IL144.</title>
        <authorList>
            <person name="Nagashima S."/>
            <person name="Kamimura A."/>
            <person name="Shimizu T."/>
            <person name="Nakamura-isaki S."/>
            <person name="Aono E."/>
            <person name="Sakamoto K."/>
            <person name="Ichikawa N."/>
            <person name="Nakazawa H."/>
            <person name="Sekine M."/>
            <person name="Yamazaki S."/>
            <person name="Fujita N."/>
            <person name="Shimada K."/>
            <person name="Hanada S."/>
            <person name="Nagashima K.V.P."/>
        </authorList>
    </citation>
    <scope>NUCLEOTIDE SEQUENCE [LARGE SCALE GENOMIC DNA]</scope>
    <source>
        <strain evidence="3">NBRC 100245 / IL144</strain>
    </source>
</reference>
<protein>
    <submittedName>
        <fullName evidence="2">Uncharacterized protein</fullName>
    </submittedName>
</protein>
<dbReference type="STRING" id="983917.RGE_25820"/>
<keyword evidence="3" id="KW-1185">Reference proteome</keyword>
<organism evidence="2 3">
    <name type="scientific">Rubrivivax gelatinosus (strain NBRC 100245 / IL144)</name>
    <dbReference type="NCBI Taxonomy" id="983917"/>
    <lineage>
        <taxon>Bacteria</taxon>
        <taxon>Pseudomonadati</taxon>
        <taxon>Pseudomonadota</taxon>
        <taxon>Betaproteobacteria</taxon>
        <taxon>Burkholderiales</taxon>
        <taxon>Sphaerotilaceae</taxon>
        <taxon>Rubrivivax</taxon>
    </lineage>
</organism>